<evidence type="ECO:0000313" key="2">
    <source>
        <dbReference type="Proteomes" id="UP000317316"/>
    </source>
</evidence>
<dbReference type="RefSeq" id="WP_142536853.1">
    <property type="nucleotide sequence ID" value="NZ_BMIE01000002.1"/>
</dbReference>
<name>A0A544TGR0_9BACI</name>
<evidence type="ECO:0000313" key="1">
    <source>
        <dbReference type="EMBL" id="TQR16610.1"/>
    </source>
</evidence>
<gene>
    <name evidence="1" type="ORF">FG382_00075</name>
</gene>
<proteinExistence type="predicted"/>
<comment type="caution">
    <text evidence="1">The sequence shown here is derived from an EMBL/GenBank/DDBJ whole genome shotgun (WGS) entry which is preliminary data.</text>
</comment>
<dbReference type="AlphaFoldDB" id="A0A544TGR0"/>
<dbReference type="EMBL" id="VDGH01000001">
    <property type="protein sequence ID" value="TQR16610.1"/>
    <property type="molecule type" value="Genomic_DNA"/>
</dbReference>
<sequence length="140" mass="16182">MSYVTGEKGAHIKELLDKSNEEFDKGNIEESVVLLEQAWKELPDNKVIFDESFLIIWGILDISIILNDTERMKKWVDNIFVADPARGDTGERELWAGKVAYELCDLGKAKEYLDTANKKSRGRCFSEDDEKYLKFLKDKQ</sequence>
<accession>A0A544TGR0</accession>
<dbReference type="OrthoDB" id="2611420at2"/>
<keyword evidence="2" id="KW-1185">Reference proteome</keyword>
<organism evidence="1 2">
    <name type="scientific">Psychrobacillus lasiicapitis</name>
    <dbReference type="NCBI Taxonomy" id="1636719"/>
    <lineage>
        <taxon>Bacteria</taxon>
        <taxon>Bacillati</taxon>
        <taxon>Bacillota</taxon>
        <taxon>Bacilli</taxon>
        <taxon>Bacillales</taxon>
        <taxon>Bacillaceae</taxon>
        <taxon>Psychrobacillus</taxon>
    </lineage>
</organism>
<protein>
    <recommendedName>
        <fullName evidence="3">Tetratricopeptide repeat protein</fullName>
    </recommendedName>
</protein>
<dbReference type="Proteomes" id="UP000317316">
    <property type="component" value="Unassembled WGS sequence"/>
</dbReference>
<reference evidence="1 2" key="1">
    <citation type="submission" date="2019-05" db="EMBL/GenBank/DDBJ databases">
        <title>Psychrobacillus vulpis sp. nov., a new species isolated from feces of a red fox that inhabits in The Tablas de Daimiel Natural Park, Albacete, Spain.</title>
        <authorList>
            <person name="Rodriguez M."/>
            <person name="Reina J.C."/>
            <person name="Bejar V."/>
            <person name="Llamas I."/>
        </authorList>
    </citation>
    <scope>NUCLEOTIDE SEQUENCE [LARGE SCALE GENOMIC DNA]</scope>
    <source>
        <strain evidence="1 2">NEAU-3TGS17</strain>
    </source>
</reference>
<evidence type="ECO:0008006" key="3">
    <source>
        <dbReference type="Google" id="ProtNLM"/>
    </source>
</evidence>